<dbReference type="Pfam" id="PF05193">
    <property type="entry name" value="Peptidase_M16_C"/>
    <property type="match status" value="1"/>
</dbReference>
<keyword evidence="2" id="KW-0645">Protease</keyword>
<dbReference type="Gene3D" id="3.30.830.10">
    <property type="entry name" value="Metalloenzyme, LuxS/M16 peptidase-like"/>
    <property type="match status" value="2"/>
</dbReference>
<evidence type="ECO:0000256" key="3">
    <source>
        <dbReference type="ARBA" id="ARBA00022801"/>
    </source>
</evidence>
<dbReference type="EMBL" id="JAGHKP010000002">
    <property type="protein sequence ID" value="MBO9152933.1"/>
    <property type="molecule type" value="Genomic_DNA"/>
</dbReference>
<evidence type="ECO:0000256" key="4">
    <source>
        <dbReference type="ARBA" id="ARBA00022833"/>
    </source>
</evidence>
<reference evidence="9" key="1">
    <citation type="submission" date="2021-03" db="EMBL/GenBank/DDBJ databases">
        <title>Assistant Professor.</title>
        <authorList>
            <person name="Huq M.A."/>
        </authorList>
    </citation>
    <scope>NUCLEOTIDE SEQUENCE [LARGE SCALE GENOMIC DNA]</scope>
    <source>
        <strain evidence="9">MAH-28</strain>
    </source>
</reference>
<dbReference type="InterPro" id="IPR007863">
    <property type="entry name" value="Peptidase_M16_C"/>
</dbReference>
<comment type="caution">
    <text evidence="8">The sequence shown here is derived from an EMBL/GenBank/DDBJ whole genome shotgun (WGS) entry which is preliminary data.</text>
</comment>
<keyword evidence="4" id="KW-0862">Zinc</keyword>
<protein>
    <submittedName>
        <fullName evidence="8">Insulinase family protein</fullName>
    </submittedName>
</protein>
<evidence type="ECO:0000259" key="6">
    <source>
        <dbReference type="Pfam" id="PF00675"/>
    </source>
</evidence>
<keyword evidence="9" id="KW-1185">Reference proteome</keyword>
<feature type="domain" description="Peptidase M16 C-terminal" evidence="7">
    <location>
        <begin position="170"/>
        <end position="344"/>
    </location>
</feature>
<evidence type="ECO:0000313" key="9">
    <source>
        <dbReference type="Proteomes" id="UP000679126"/>
    </source>
</evidence>
<dbReference type="InterPro" id="IPR011765">
    <property type="entry name" value="Pept_M16_N"/>
</dbReference>
<dbReference type="InterPro" id="IPR050626">
    <property type="entry name" value="Peptidase_M16"/>
</dbReference>
<dbReference type="Pfam" id="PF00675">
    <property type="entry name" value="Peptidase_M16"/>
    <property type="match status" value="1"/>
</dbReference>
<proteinExistence type="inferred from homology"/>
<evidence type="ECO:0000256" key="2">
    <source>
        <dbReference type="ARBA" id="ARBA00022670"/>
    </source>
</evidence>
<dbReference type="PANTHER" id="PTHR43690:SF17">
    <property type="entry name" value="PROTEIN YHJJ"/>
    <property type="match status" value="1"/>
</dbReference>
<evidence type="ECO:0000313" key="8">
    <source>
        <dbReference type="EMBL" id="MBO9152933.1"/>
    </source>
</evidence>
<dbReference type="RefSeq" id="WP_209145911.1">
    <property type="nucleotide sequence ID" value="NZ_JAGHKP010000002.1"/>
</dbReference>
<feature type="domain" description="Peptidase M16 N-terminal" evidence="6">
    <location>
        <begin position="14"/>
        <end position="130"/>
    </location>
</feature>
<keyword evidence="5" id="KW-0482">Metalloprotease</keyword>
<sequence>MIHYNRFTLDNGLRVIVHEDATTPMAVVNVMYDVGARDEDPAQTGFAHLFEHLMFGGSVNIPEYDEPLQMAGGENNAYTTNDLTNYYIELPAENLETAFWLESDRMLSLAFSEKSLEVQRKVVTEEFKEHYINKPYGDVWHKMRELAYSRHPYRWMTIGRELAHIEQAKLEDVKSFFFRHYRPINAILVVAGKVTTAQVKTLAEKWFGDIPSGEKYVRNLPAEPQQQEAHLLEIKAKVPLDALYKTYHIYPRKDQRYYTADLLSDILSGGGSSRLHQVLVKEKKLFSNIDCYHFGSLDAGLLAIDGKLVKGVKMKDAEKAVQEELVKVQQEIIPERELQKVKNRVESMLAFEDMGLLSRANNLAFYELLGDASLMNSEFENYERVTAKDIQEEARIIFSEKNSNTIHYYAGN</sequence>
<dbReference type="InterPro" id="IPR011249">
    <property type="entry name" value="Metalloenz_LuxS/M16"/>
</dbReference>
<organism evidence="8 9">
    <name type="scientific">Chitinophaga chungangae</name>
    <dbReference type="NCBI Taxonomy" id="2821488"/>
    <lineage>
        <taxon>Bacteria</taxon>
        <taxon>Pseudomonadati</taxon>
        <taxon>Bacteroidota</taxon>
        <taxon>Chitinophagia</taxon>
        <taxon>Chitinophagales</taxon>
        <taxon>Chitinophagaceae</taxon>
        <taxon>Chitinophaga</taxon>
    </lineage>
</organism>
<dbReference type="PANTHER" id="PTHR43690">
    <property type="entry name" value="NARDILYSIN"/>
    <property type="match status" value="1"/>
</dbReference>
<evidence type="ECO:0000256" key="5">
    <source>
        <dbReference type="ARBA" id="ARBA00023049"/>
    </source>
</evidence>
<dbReference type="SUPFAM" id="SSF63411">
    <property type="entry name" value="LuxS/MPP-like metallohydrolase"/>
    <property type="match status" value="2"/>
</dbReference>
<evidence type="ECO:0000259" key="7">
    <source>
        <dbReference type="Pfam" id="PF05193"/>
    </source>
</evidence>
<comment type="similarity">
    <text evidence="1">Belongs to the peptidase M16 family.</text>
</comment>
<evidence type="ECO:0000256" key="1">
    <source>
        <dbReference type="ARBA" id="ARBA00007261"/>
    </source>
</evidence>
<gene>
    <name evidence="8" type="ORF">J7I43_11965</name>
</gene>
<keyword evidence="3" id="KW-0378">Hydrolase</keyword>
<name>A0ABS3YF57_9BACT</name>
<dbReference type="Proteomes" id="UP000679126">
    <property type="component" value="Unassembled WGS sequence"/>
</dbReference>
<accession>A0ABS3YF57</accession>